<dbReference type="SUPFAM" id="SSF53335">
    <property type="entry name" value="S-adenosyl-L-methionine-dependent methyltransferases"/>
    <property type="match status" value="1"/>
</dbReference>
<dbReference type="InterPro" id="IPR002903">
    <property type="entry name" value="RsmH"/>
</dbReference>
<reference evidence="5" key="1">
    <citation type="submission" date="2019-08" db="EMBL/GenBank/DDBJ databases">
        <authorList>
            <person name="Kucharzyk K."/>
            <person name="Murdoch R.W."/>
            <person name="Higgins S."/>
            <person name="Loffler F."/>
        </authorList>
    </citation>
    <scope>NUCLEOTIDE SEQUENCE</scope>
</reference>
<dbReference type="NCBIfam" id="TIGR00006">
    <property type="entry name" value="16S rRNA (cytosine(1402)-N(4))-methyltransferase RsmH"/>
    <property type="match status" value="1"/>
</dbReference>
<dbReference type="Gene3D" id="3.40.50.150">
    <property type="entry name" value="Vaccinia Virus protein VP39"/>
    <property type="match status" value="1"/>
</dbReference>
<evidence type="ECO:0000313" key="5">
    <source>
        <dbReference type="EMBL" id="MPN45245.1"/>
    </source>
</evidence>
<dbReference type="EMBL" id="VSSQ01104981">
    <property type="protein sequence ID" value="MPN45245.1"/>
    <property type="molecule type" value="Genomic_DNA"/>
</dbReference>
<dbReference type="GO" id="GO:0005737">
    <property type="term" value="C:cytoplasm"/>
    <property type="evidence" value="ECO:0007669"/>
    <property type="project" value="TreeGrafter"/>
</dbReference>
<evidence type="ECO:0000256" key="3">
    <source>
        <dbReference type="ARBA" id="ARBA00022679"/>
    </source>
</evidence>
<dbReference type="SUPFAM" id="SSF81799">
    <property type="entry name" value="Putative methyltransferase TM0872, insert domain"/>
    <property type="match status" value="1"/>
</dbReference>
<evidence type="ECO:0000256" key="4">
    <source>
        <dbReference type="ARBA" id="ARBA00022691"/>
    </source>
</evidence>
<dbReference type="PANTHER" id="PTHR11265">
    <property type="entry name" value="S-ADENOSYL-METHYLTRANSFERASE MRAW"/>
    <property type="match status" value="1"/>
</dbReference>
<dbReference type="InterPro" id="IPR023397">
    <property type="entry name" value="SAM-dep_MeTrfase_MraW_recog"/>
</dbReference>
<keyword evidence="4" id="KW-0949">S-adenosyl-L-methionine</keyword>
<dbReference type="AlphaFoldDB" id="A0A645I1U4"/>
<gene>
    <name evidence="5" type="primary">rsmH_46</name>
    <name evidence="5" type="ORF">SDC9_192812</name>
</gene>
<proteinExistence type="inferred from homology"/>
<dbReference type="Pfam" id="PF01795">
    <property type="entry name" value="Methyltransf_5"/>
    <property type="match status" value="1"/>
</dbReference>
<dbReference type="GO" id="GO:0071424">
    <property type="term" value="F:rRNA (cytosine-N4-)-methyltransferase activity"/>
    <property type="evidence" value="ECO:0007669"/>
    <property type="project" value="TreeGrafter"/>
</dbReference>
<comment type="similarity">
    <text evidence="1">Belongs to the methyltransferase superfamily. RsmH family.</text>
</comment>
<evidence type="ECO:0000256" key="1">
    <source>
        <dbReference type="ARBA" id="ARBA00010396"/>
    </source>
</evidence>
<dbReference type="PANTHER" id="PTHR11265:SF0">
    <property type="entry name" value="12S RRNA N4-METHYLCYTIDINE METHYLTRANSFERASE"/>
    <property type="match status" value="1"/>
</dbReference>
<sequence length="185" mass="21271">MRMSKQGFSAYELVNQYTERELADIFFRYGEESYARQIAKKIVNERAERSIETTLQLAEVIKSALPPAVRRKDKHPARKVFQAIRIEVNGELTALDEALDQIVALLNPGGRLCVITFHSLEDRLVKQKIREWETACTCPPEFPVCVCRGKAKVRRITKKPTTPTESEIKRNPRSRSAKLRICEKI</sequence>
<keyword evidence="3 5" id="KW-0808">Transferase</keyword>
<comment type="caution">
    <text evidence="5">The sequence shown here is derived from an EMBL/GenBank/DDBJ whole genome shotgun (WGS) entry which is preliminary data.</text>
</comment>
<protein>
    <submittedName>
        <fullName evidence="5">Ribosomal RNA small subunit methyltransferase H</fullName>
        <ecNumber evidence="5">2.1.1.199</ecNumber>
    </submittedName>
</protein>
<keyword evidence="2 5" id="KW-0489">Methyltransferase</keyword>
<dbReference type="InterPro" id="IPR029063">
    <property type="entry name" value="SAM-dependent_MTases_sf"/>
</dbReference>
<organism evidence="5">
    <name type="scientific">bioreactor metagenome</name>
    <dbReference type="NCBI Taxonomy" id="1076179"/>
    <lineage>
        <taxon>unclassified sequences</taxon>
        <taxon>metagenomes</taxon>
        <taxon>ecological metagenomes</taxon>
    </lineage>
</organism>
<accession>A0A645I1U4</accession>
<dbReference type="GO" id="GO:0070475">
    <property type="term" value="P:rRNA base methylation"/>
    <property type="evidence" value="ECO:0007669"/>
    <property type="project" value="TreeGrafter"/>
</dbReference>
<evidence type="ECO:0000256" key="2">
    <source>
        <dbReference type="ARBA" id="ARBA00022603"/>
    </source>
</evidence>
<dbReference type="EC" id="2.1.1.199" evidence="5"/>
<name>A0A645I1U4_9ZZZZ</name>